<dbReference type="Proteomes" id="UP000594454">
    <property type="component" value="Chromosome 3"/>
</dbReference>
<feature type="region of interest" description="Disordered" evidence="6">
    <location>
        <begin position="117"/>
        <end position="281"/>
    </location>
</feature>
<dbReference type="GO" id="GO:0005634">
    <property type="term" value="C:nucleus"/>
    <property type="evidence" value="ECO:0007669"/>
    <property type="project" value="UniProtKB-SubCell"/>
</dbReference>
<dbReference type="SUPFAM" id="SSF54695">
    <property type="entry name" value="POZ domain"/>
    <property type="match status" value="1"/>
</dbReference>
<dbReference type="InterPro" id="IPR051095">
    <property type="entry name" value="Dros_DevTransReg"/>
</dbReference>
<dbReference type="InterPro" id="IPR000210">
    <property type="entry name" value="BTB/POZ_dom"/>
</dbReference>
<evidence type="ECO:0000256" key="2">
    <source>
        <dbReference type="ARBA" id="ARBA00022723"/>
    </source>
</evidence>
<gene>
    <name evidence="8" type="ORF">HERILL_LOCUS6805</name>
</gene>
<dbReference type="Pfam" id="PF00651">
    <property type="entry name" value="BTB"/>
    <property type="match status" value="1"/>
</dbReference>
<dbReference type="InterPro" id="IPR011333">
    <property type="entry name" value="SKP1/BTB/POZ_sf"/>
</dbReference>
<evidence type="ECO:0000256" key="3">
    <source>
        <dbReference type="ARBA" id="ARBA00022771"/>
    </source>
</evidence>
<name>A0A7R8YVJ9_HERIL</name>
<dbReference type="Gene3D" id="3.30.710.10">
    <property type="entry name" value="Potassium Channel Kv1.1, Chain A"/>
    <property type="match status" value="1"/>
</dbReference>
<keyword evidence="3" id="KW-0863">Zinc-finger</keyword>
<dbReference type="Pfam" id="PF04500">
    <property type="entry name" value="FLYWCH"/>
    <property type="match status" value="1"/>
</dbReference>
<evidence type="ECO:0000256" key="6">
    <source>
        <dbReference type="SAM" id="MobiDB-lite"/>
    </source>
</evidence>
<evidence type="ECO:0000313" key="9">
    <source>
        <dbReference type="Proteomes" id="UP000594454"/>
    </source>
</evidence>
<dbReference type="PANTHER" id="PTHR23110:SF92">
    <property type="entry name" value="MODIFIER OF MDG4"/>
    <property type="match status" value="1"/>
</dbReference>
<dbReference type="PROSITE" id="PS50097">
    <property type="entry name" value="BTB"/>
    <property type="match status" value="1"/>
</dbReference>
<dbReference type="EMBL" id="LR899011">
    <property type="protein sequence ID" value="CAD7083879.1"/>
    <property type="molecule type" value="Genomic_DNA"/>
</dbReference>
<dbReference type="Gene3D" id="2.20.25.240">
    <property type="match status" value="1"/>
</dbReference>
<reference evidence="8 9" key="1">
    <citation type="submission" date="2020-11" db="EMBL/GenBank/DDBJ databases">
        <authorList>
            <person name="Wallbank WR R."/>
            <person name="Pardo Diaz C."/>
            <person name="Kozak K."/>
            <person name="Martin S."/>
            <person name="Jiggins C."/>
            <person name="Moest M."/>
            <person name="Warren A I."/>
            <person name="Generalovic N T."/>
            <person name="Byers J.R.P. K."/>
            <person name="Montejo-Kovacevich G."/>
            <person name="Yen C E."/>
        </authorList>
    </citation>
    <scope>NUCLEOTIDE SEQUENCE [LARGE SCALE GENOMIC DNA]</scope>
</reference>
<evidence type="ECO:0000256" key="4">
    <source>
        <dbReference type="ARBA" id="ARBA00022833"/>
    </source>
</evidence>
<evidence type="ECO:0000313" key="8">
    <source>
        <dbReference type="EMBL" id="CAD7083879.1"/>
    </source>
</evidence>
<dbReference type="FunFam" id="3.30.710.10:FF:000036">
    <property type="entry name" value="Mod(Mdg4), isoform H"/>
    <property type="match status" value="1"/>
</dbReference>
<keyword evidence="5" id="KW-0539">Nucleus</keyword>
<dbReference type="GO" id="GO:0006357">
    <property type="term" value="P:regulation of transcription by RNA polymerase II"/>
    <property type="evidence" value="ECO:0007669"/>
    <property type="project" value="TreeGrafter"/>
</dbReference>
<dbReference type="InterPro" id="IPR007588">
    <property type="entry name" value="Znf_FLYWCH"/>
</dbReference>
<comment type="subcellular location">
    <subcellularLocation>
        <location evidence="1">Nucleus</location>
    </subcellularLocation>
</comment>
<dbReference type="CDD" id="cd18315">
    <property type="entry name" value="BTB_POZ_BAB-like"/>
    <property type="match status" value="1"/>
</dbReference>
<keyword evidence="9" id="KW-1185">Reference proteome</keyword>
<proteinExistence type="predicted"/>
<feature type="compositionally biased region" description="Low complexity" evidence="6">
    <location>
        <begin position="233"/>
        <end position="249"/>
    </location>
</feature>
<feature type="compositionally biased region" description="Basic and acidic residues" evidence="6">
    <location>
        <begin position="167"/>
        <end position="179"/>
    </location>
</feature>
<evidence type="ECO:0000259" key="7">
    <source>
        <dbReference type="PROSITE" id="PS50097"/>
    </source>
</evidence>
<feature type="compositionally biased region" description="Low complexity" evidence="6">
    <location>
        <begin position="139"/>
        <end position="156"/>
    </location>
</feature>
<feature type="domain" description="BTB" evidence="7">
    <location>
        <begin position="32"/>
        <end position="98"/>
    </location>
</feature>
<protein>
    <recommendedName>
        <fullName evidence="7">BTB domain-containing protein</fullName>
    </recommendedName>
</protein>
<sequence length="474" mass="52800">MADDEQFSLCWNNFNSNLSAGFHESLCRGDLVDVTLAAEGQFVKAHRLVLSVCSPYFRRMFTQMPANQHAFVFLKDVSHTALKDLIQFMYCGEVNVKQDALPAFISTAEALQIKGLTDSEPAPSQSPAKPSTPAPQPQPQTITTPTMTTATTTTSPRARTSNQRSRYKLESEDSGDENKPTNQLVLQQTQTTQQHQQATLVQQTQKRPAQRSITPHTAPTVKRIKNNDPLEGTDATTTTTQITVQAVTDSKSATGEPEYIDLPIDLPTKSEPDYGEEAADVEAAEQEATYVEDDSYGDMKYDESYFTENEEGGGTTTGATTSTAAVKQSVSFSDSYVSDTGEQQQAATEAQDDKVRYIRSQKKNAQLVHKGFIYNKKLTQANGHTTWRCVDVLKLRCKAVCVTKGRELIAARRHHIHPPHWTRIANRPLYEVEEDLGEYVEIKTDDSLKLNEMFRGGKFDFNNISIERGIDLKL</sequence>
<accession>A0A7R8YVJ9</accession>
<dbReference type="GO" id="GO:0008270">
    <property type="term" value="F:zinc ion binding"/>
    <property type="evidence" value="ECO:0007669"/>
    <property type="project" value="UniProtKB-KW"/>
</dbReference>
<feature type="compositionally biased region" description="Low complexity" evidence="6">
    <location>
        <begin position="183"/>
        <end position="205"/>
    </location>
</feature>
<dbReference type="AlphaFoldDB" id="A0A7R8YVJ9"/>
<dbReference type="SMART" id="SM00225">
    <property type="entry name" value="BTB"/>
    <property type="match status" value="1"/>
</dbReference>
<evidence type="ECO:0000256" key="1">
    <source>
        <dbReference type="ARBA" id="ARBA00004123"/>
    </source>
</evidence>
<keyword evidence="4" id="KW-0862">Zinc</keyword>
<dbReference type="PANTHER" id="PTHR23110">
    <property type="entry name" value="BTB DOMAIN TRANSCRIPTION FACTOR"/>
    <property type="match status" value="1"/>
</dbReference>
<dbReference type="OrthoDB" id="2311693at2759"/>
<keyword evidence="2" id="KW-0479">Metal-binding</keyword>
<organism evidence="8 9">
    <name type="scientific">Hermetia illucens</name>
    <name type="common">Black soldier fly</name>
    <dbReference type="NCBI Taxonomy" id="343691"/>
    <lineage>
        <taxon>Eukaryota</taxon>
        <taxon>Metazoa</taxon>
        <taxon>Ecdysozoa</taxon>
        <taxon>Arthropoda</taxon>
        <taxon>Hexapoda</taxon>
        <taxon>Insecta</taxon>
        <taxon>Pterygota</taxon>
        <taxon>Neoptera</taxon>
        <taxon>Endopterygota</taxon>
        <taxon>Diptera</taxon>
        <taxon>Brachycera</taxon>
        <taxon>Stratiomyomorpha</taxon>
        <taxon>Stratiomyidae</taxon>
        <taxon>Hermetiinae</taxon>
        <taxon>Hermetia</taxon>
    </lineage>
</organism>
<evidence type="ECO:0000256" key="5">
    <source>
        <dbReference type="ARBA" id="ARBA00023242"/>
    </source>
</evidence>